<feature type="domain" description="DNA-binding protein H-NS-like N-terminal" evidence="3">
    <location>
        <begin position="10"/>
        <end position="79"/>
    </location>
</feature>
<dbReference type="EMBL" id="AJZD02000089">
    <property type="protein sequence ID" value="OEF93974.1"/>
    <property type="molecule type" value="Genomic_DNA"/>
</dbReference>
<dbReference type="InterPro" id="IPR027454">
    <property type="entry name" value="Histone_HNS_N"/>
</dbReference>
<dbReference type="GO" id="GO:0003680">
    <property type="term" value="F:minor groove of adenine-thymine-rich DNA binding"/>
    <property type="evidence" value="ECO:0007669"/>
    <property type="project" value="TreeGrafter"/>
</dbReference>
<dbReference type="GO" id="GO:0001217">
    <property type="term" value="F:DNA-binding transcription repressor activity"/>
    <property type="evidence" value="ECO:0007669"/>
    <property type="project" value="TreeGrafter"/>
</dbReference>
<feature type="region of interest" description="Disordered" evidence="2">
    <location>
        <begin position="83"/>
        <end position="104"/>
    </location>
</feature>
<dbReference type="Gene3D" id="1.10.287.1050">
    <property type="entry name" value="H-NS histone-like proteins"/>
    <property type="match status" value="1"/>
</dbReference>
<feature type="compositionally biased region" description="Basic residues" evidence="2">
    <location>
        <begin position="89"/>
        <end position="100"/>
    </location>
</feature>
<evidence type="ECO:0000259" key="3">
    <source>
        <dbReference type="Pfam" id="PF22470"/>
    </source>
</evidence>
<dbReference type="GO" id="GO:0000976">
    <property type="term" value="F:transcription cis-regulatory region binding"/>
    <property type="evidence" value="ECO:0007669"/>
    <property type="project" value="TreeGrafter"/>
</dbReference>
<dbReference type="Proteomes" id="UP000094802">
    <property type="component" value="Unassembled WGS sequence"/>
</dbReference>
<sequence length="150" mass="17023">MNTDESLTEQLLTIFANKKRIQQTFKETGLSHLKVISEKLGEYIEQREKTESEKIAAQEEAKGMLKSIMEKTGLSHEEVSQLMNDGKTKSKAKRSKRAKRVAAETQTARYEVKTERYTFGDSGTWDGTGEVPQELQSLLNEGFELSDFLV</sequence>
<gene>
    <name evidence="4" type="ORF">A142_19045</name>
</gene>
<reference evidence="4 5" key="1">
    <citation type="journal article" date="2012" name="Science">
        <title>Ecological populations of bacteria act as socially cohesive units of antibiotic production and resistance.</title>
        <authorList>
            <person name="Cordero O.X."/>
            <person name="Wildschutte H."/>
            <person name="Kirkup B."/>
            <person name="Proehl S."/>
            <person name="Ngo L."/>
            <person name="Hussain F."/>
            <person name="Le Roux F."/>
            <person name="Mincer T."/>
            <person name="Polz M.F."/>
        </authorList>
    </citation>
    <scope>NUCLEOTIDE SEQUENCE [LARGE SCALE GENOMIC DNA]</scope>
    <source>
        <strain evidence="4 5">12E03</strain>
    </source>
</reference>
<dbReference type="RefSeq" id="WP_019825613.1">
    <property type="nucleotide sequence ID" value="NZ_AJZD02000089.1"/>
</dbReference>
<protein>
    <recommendedName>
        <fullName evidence="3">DNA-binding protein H-NS-like N-terminal domain-containing protein</fullName>
    </recommendedName>
</protein>
<accession>A0A1E5FUC4</accession>
<dbReference type="GO" id="GO:0032993">
    <property type="term" value="C:protein-DNA complex"/>
    <property type="evidence" value="ECO:0007669"/>
    <property type="project" value="TreeGrafter"/>
</dbReference>
<organism evidence="4 5">
    <name type="scientific">Vibrio splendidus 12E03</name>
    <dbReference type="NCBI Taxonomy" id="1191305"/>
    <lineage>
        <taxon>Bacteria</taxon>
        <taxon>Pseudomonadati</taxon>
        <taxon>Pseudomonadota</taxon>
        <taxon>Gammaproteobacteria</taxon>
        <taxon>Vibrionales</taxon>
        <taxon>Vibrionaceae</taxon>
        <taxon>Vibrio</taxon>
    </lineage>
</organism>
<dbReference type="SUPFAM" id="SSF81273">
    <property type="entry name" value="H-NS histone-like proteins"/>
    <property type="match status" value="1"/>
</dbReference>
<dbReference type="GO" id="GO:0003681">
    <property type="term" value="F:bent DNA binding"/>
    <property type="evidence" value="ECO:0007669"/>
    <property type="project" value="TreeGrafter"/>
</dbReference>
<dbReference type="Pfam" id="PF22470">
    <property type="entry name" value="Histone_HNS_N"/>
    <property type="match status" value="1"/>
</dbReference>
<keyword evidence="1" id="KW-0175">Coiled coil</keyword>
<dbReference type="PANTHER" id="PTHR38097:SF2">
    <property type="entry name" value="DNA-BINDING PROTEIN STPA"/>
    <property type="match status" value="1"/>
</dbReference>
<dbReference type="GO" id="GO:0005829">
    <property type="term" value="C:cytosol"/>
    <property type="evidence" value="ECO:0007669"/>
    <property type="project" value="TreeGrafter"/>
</dbReference>
<dbReference type="OrthoDB" id="5905471at2"/>
<dbReference type="GO" id="GO:0046983">
    <property type="term" value="F:protein dimerization activity"/>
    <property type="evidence" value="ECO:0007669"/>
    <property type="project" value="InterPro"/>
</dbReference>
<dbReference type="InterPro" id="IPR054180">
    <property type="entry name" value="H-NS-like_N"/>
</dbReference>
<proteinExistence type="predicted"/>
<feature type="coiled-coil region" evidence="1">
    <location>
        <begin position="33"/>
        <end position="60"/>
    </location>
</feature>
<evidence type="ECO:0000313" key="4">
    <source>
        <dbReference type="EMBL" id="OEF93974.1"/>
    </source>
</evidence>
<evidence type="ECO:0000256" key="1">
    <source>
        <dbReference type="SAM" id="Coils"/>
    </source>
</evidence>
<evidence type="ECO:0000256" key="2">
    <source>
        <dbReference type="SAM" id="MobiDB-lite"/>
    </source>
</evidence>
<dbReference type="PANTHER" id="PTHR38097">
    <property type="match status" value="1"/>
</dbReference>
<dbReference type="AlphaFoldDB" id="A0A1E5FUC4"/>
<name>A0A1E5FUC4_VIBSP</name>
<evidence type="ECO:0000313" key="5">
    <source>
        <dbReference type="Proteomes" id="UP000094802"/>
    </source>
</evidence>
<comment type="caution">
    <text evidence="4">The sequence shown here is derived from an EMBL/GenBank/DDBJ whole genome shotgun (WGS) entry which is preliminary data.</text>
</comment>